<dbReference type="PANTHER" id="PTHR23430">
    <property type="entry name" value="HISTONE H2A"/>
    <property type="match status" value="1"/>
</dbReference>
<dbReference type="Proteomes" id="UP000095284">
    <property type="component" value="Unplaced"/>
</dbReference>
<dbReference type="GO" id="GO:0000786">
    <property type="term" value="C:nucleosome"/>
    <property type="evidence" value="ECO:0007669"/>
    <property type="project" value="UniProtKB-KW"/>
</dbReference>
<evidence type="ECO:0000313" key="9">
    <source>
        <dbReference type="Proteomes" id="UP000095284"/>
    </source>
</evidence>
<dbReference type="InterPro" id="IPR002119">
    <property type="entry name" value="Histone_H2A"/>
</dbReference>
<evidence type="ECO:0000313" key="10">
    <source>
        <dbReference type="WBParaSite" id="BXY_1582100.1"/>
    </source>
</evidence>
<keyword evidence="5" id="KW-0539">Nucleus</keyword>
<feature type="compositionally biased region" description="Basic and acidic residues" evidence="6">
    <location>
        <begin position="122"/>
        <end position="153"/>
    </location>
</feature>
<dbReference type="WBParaSite" id="BXY_1582100.1">
    <property type="protein sequence ID" value="BXY_1582100.1"/>
    <property type="gene ID" value="BXY_1582100"/>
</dbReference>
<evidence type="ECO:0000256" key="3">
    <source>
        <dbReference type="ARBA" id="ARBA00022499"/>
    </source>
</evidence>
<dbReference type="Pfam" id="PF16211">
    <property type="entry name" value="Histone_H2A_C"/>
    <property type="match status" value="1"/>
</dbReference>
<organism evidence="9 10">
    <name type="scientific">Bursaphelenchus xylophilus</name>
    <name type="common">Pinewood nematode worm</name>
    <name type="synonym">Aphelenchoides xylophilus</name>
    <dbReference type="NCBI Taxonomy" id="6326"/>
    <lineage>
        <taxon>Eukaryota</taxon>
        <taxon>Metazoa</taxon>
        <taxon>Ecdysozoa</taxon>
        <taxon>Nematoda</taxon>
        <taxon>Chromadorea</taxon>
        <taxon>Rhabditida</taxon>
        <taxon>Tylenchina</taxon>
        <taxon>Tylenchomorpha</taxon>
        <taxon>Aphelenchoidea</taxon>
        <taxon>Aphelenchoididae</taxon>
        <taxon>Bursaphelenchus</taxon>
    </lineage>
</organism>
<evidence type="ECO:0000256" key="2">
    <source>
        <dbReference type="ARBA" id="ARBA00022454"/>
    </source>
</evidence>
<feature type="compositionally biased region" description="Low complexity" evidence="6">
    <location>
        <begin position="208"/>
        <end position="223"/>
    </location>
</feature>
<dbReference type="InterPro" id="IPR007125">
    <property type="entry name" value="H2A/H2B/H3"/>
</dbReference>
<feature type="region of interest" description="Disordered" evidence="6">
    <location>
        <begin position="121"/>
        <end position="153"/>
    </location>
</feature>
<dbReference type="eggNOG" id="KOG1756">
    <property type="taxonomic scope" value="Eukaryota"/>
</dbReference>
<comment type="subunit">
    <text evidence="5">The nucleosome is a histone octamer containing two molecules each of H2A, H2B, H3 and H4 assembled in one H3-H4 heterotetramer and two H2A-H2B heterodimers. The octamer wraps approximately 147 bp of DNA.</text>
</comment>
<dbReference type="CDD" id="cd00074">
    <property type="entry name" value="HFD_H2A"/>
    <property type="match status" value="1"/>
</dbReference>
<dbReference type="PRINTS" id="PR00620">
    <property type="entry name" value="HISTONEH2A"/>
</dbReference>
<reference evidence="10" key="1">
    <citation type="submission" date="2016-11" db="UniProtKB">
        <authorList>
            <consortium name="WormBaseParasite"/>
        </authorList>
    </citation>
    <scope>IDENTIFICATION</scope>
</reference>
<evidence type="ECO:0000256" key="1">
    <source>
        <dbReference type="ARBA" id="ARBA00004286"/>
    </source>
</evidence>
<evidence type="ECO:0000256" key="4">
    <source>
        <dbReference type="ARBA" id="ARBA00023269"/>
    </source>
</evidence>
<dbReference type="GO" id="GO:0030527">
    <property type="term" value="F:structural constituent of chromatin"/>
    <property type="evidence" value="ECO:0007669"/>
    <property type="project" value="InterPro"/>
</dbReference>
<keyword evidence="2 5" id="KW-0158">Chromosome</keyword>
<keyword evidence="4 5" id="KW-0544">Nucleosome core</keyword>
<evidence type="ECO:0000256" key="6">
    <source>
        <dbReference type="SAM" id="MobiDB-lite"/>
    </source>
</evidence>
<protein>
    <recommendedName>
        <fullName evidence="5">Histone H2A</fullName>
    </recommendedName>
</protein>
<dbReference type="GO" id="GO:0003677">
    <property type="term" value="F:DNA binding"/>
    <property type="evidence" value="ECO:0007669"/>
    <property type="project" value="UniProtKB-KW"/>
</dbReference>
<name>A0A1I7SS04_BURXY</name>
<accession>A0A1I7SS04</accession>
<comment type="similarity">
    <text evidence="5">Belongs to the histone H2A family.</text>
</comment>
<feature type="domain" description="Core Histone H2A/H2B/H3" evidence="7">
    <location>
        <begin position="20"/>
        <end position="88"/>
    </location>
</feature>
<dbReference type="GO" id="GO:0005634">
    <property type="term" value="C:nucleus"/>
    <property type="evidence" value="ECO:0007669"/>
    <property type="project" value="UniProtKB-SubCell"/>
</dbReference>
<keyword evidence="3" id="KW-1017">Isopeptide bond</keyword>
<dbReference type="Gene3D" id="1.10.20.10">
    <property type="entry name" value="Histone, subunit A"/>
    <property type="match status" value="1"/>
</dbReference>
<evidence type="ECO:0000259" key="7">
    <source>
        <dbReference type="Pfam" id="PF00125"/>
    </source>
</evidence>
<dbReference type="GO" id="GO:0046982">
    <property type="term" value="F:protein heterodimerization activity"/>
    <property type="evidence" value="ECO:0007669"/>
    <property type="project" value="InterPro"/>
</dbReference>
<dbReference type="InterPro" id="IPR009072">
    <property type="entry name" value="Histone-fold"/>
</dbReference>
<evidence type="ECO:0000256" key="5">
    <source>
        <dbReference type="RuleBase" id="RU003767"/>
    </source>
</evidence>
<dbReference type="SUPFAM" id="SSF47113">
    <property type="entry name" value="Histone-fold"/>
    <property type="match status" value="1"/>
</dbReference>
<keyword evidence="5" id="KW-0238">DNA-binding</keyword>
<dbReference type="AlphaFoldDB" id="A0A1I7SS04"/>
<feature type="domain" description="Histone H2A C-terminal" evidence="8">
    <location>
        <begin position="91"/>
        <end position="122"/>
    </location>
</feature>
<dbReference type="Pfam" id="PF00125">
    <property type="entry name" value="Histone"/>
    <property type="match status" value="1"/>
</dbReference>
<feature type="region of interest" description="Disordered" evidence="6">
    <location>
        <begin position="166"/>
        <end position="223"/>
    </location>
</feature>
<dbReference type="SMART" id="SM00414">
    <property type="entry name" value="H2A"/>
    <property type="match status" value="1"/>
</dbReference>
<comment type="subcellular location">
    <subcellularLocation>
        <location evidence="1">Chromosome</location>
    </subcellularLocation>
    <subcellularLocation>
        <location evidence="5">Nucleus</location>
    </subcellularLocation>
</comment>
<proteinExistence type="inferred from homology"/>
<evidence type="ECO:0000259" key="8">
    <source>
        <dbReference type="Pfam" id="PF16211"/>
    </source>
</evidence>
<dbReference type="InterPro" id="IPR032454">
    <property type="entry name" value="Histone_H2A_C"/>
</dbReference>
<sequence length="223" mass="24728">MVQPPQLAAARGQPRFTKSHRANLVFPVTRIHKKLQRATRKTIRTNASVYLSGVLEYLTSEILDFAGLESEAARMKRINPRHLLFTIRKDEEISQLLDRVSIPHSGVVPNLNPALLPKGYKTKVDEKKNESKRQVPETAGFEEKLTPPREAMGKVRKAAPILKAKIPAKQPKVGAKILKDSLYQAKAHKGRKNQSEPSPARSTRTRGSKSPGSSTVRSGSRTG</sequence>